<keyword evidence="1" id="KW-0472">Membrane</keyword>
<name>A0A5B8VED3_9BACT</name>
<feature type="transmembrane region" description="Helical" evidence="1">
    <location>
        <begin position="31"/>
        <end position="50"/>
    </location>
</feature>
<feature type="domain" description="LiaF transmembrane" evidence="2">
    <location>
        <begin position="32"/>
        <end position="126"/>
    </location>
</feature>
<dbReference type="Proteomes" id="UP000321533">
    <property type="component" value="Chromosome"/>
</dbReference>
<proteinExistence type="predicted"/>
<evidence type="ECO:0000313" key="4">
    <source>
        <dbReference type="Proteomes" id="UP000321533"/>
    </source>
</evidence>
<keyword evidence="4" id="KW-1185">Reference proteome</keyword>
<dbReference type="Pfam" id="PF22570">
    <property type="entry name" value="LiaF-TM"/>
    <property type="match status" value="1"/>
</dbReference>
<dbReference type="InterPro" id="IPR054331">
    <property type="entry name" value="LiaF_TM"/>
</dbReference>
<feature type="transmembrane region" description="Helical" evidence="1">
    <location>
        <begin position="56"/>
        <end position="73"/>
    </location>
</feature>
<accession>A0A5B8VED3</accession>
<dbReference type="EMBL" id="CP042435">
    <property type="protein sequence ID" value="QEC68986.1"/>
    <property type="molecule type" value="Genomic_DNA"/>
</dbReference>
<sequence length="275" mass="31203">MALLVLFYQNQKIMTEQDQNQNEYRHRDGKVVTGVFFLIVGALLLANKMGAGIPDWLFSWPCILILVGIYTGVKHRFQHFGWVIMVGVGTLFLINNEFVNLNLHDYIAPIIFIGLGLMFITRPRHRWRGPDHWKNKEQWKKKWDDKWKDYANTSQPDSINTSDGEFIEVNSVFGSAKKLIFSKNFKGGEINCFMGGAEIDLTQADIQGPVIIEANQVFGGTKLVIPPHWDVKMEVTSVFAGMEDKRPPVATKVDPNKVLILKGTSVFAGIEIKSY</sequence>
<protein>
    <recommendedName>
        <fullName evidence="2">LiaF transmembrane domain-containing protein</fullName>
    </recommendedName>
</protein>
<dbReference type="AlphaFoldDB" id="A0A5B8VED3"/>
<evidence type="ECO:0000259" key="2">
    <source>
        <dbReference type="Pfam" id="PF22570"/>
    </source>
</evidence>
<reference evidence="3 4" key="1">
    <citation type="journal article" date="2016" name="Int. J. Syst. Evol. Microbiol.">
        <title>Panacibacter ginsenosidivorans gen. nov., sp. nov., with ginsenoside converting activity isolated from soil of a ginseng field.</title>
        <authorList>
            <person name="Siddiqi M.Z."/>
            <person name="Muhammad Shafi S."/>
            <person name="Choi K.D."/>
            <person name="Im W.T."/>
        </authorList>
    </citation>
    <scope>NUCLEOTIDE SEQUENCE [LARGE SCALE GENOMIC DNA]</scope>
    <source>
        <strain evidence="3 4">Gsoil1550</strain>
    </source>
</reference>
<dbReference type="PANTHER" id="PTHR40763:SF5">
    <property type="entry name" value="MEMBRANE PROTEIN"/>
    <property type="match status" value="1"/>
</dbReference>
<gene>
    <name evidence="3" type="ORF">FRZ67_17340</name>
</gene>
<keyword evidence="1" id="KW-0812">Transmembrane</keyword>
<organism evidence="3 4">
    <name type="scientific">Panacibacter ginsenosidivorans</name>
    <dbReference type="NCBI Taxonomy" id="1813871"/>
    <lineage>
        <taxon>Bacteria</taxon>
        <taxon>Pseudomonadati</taxon>
        <taxon>Bacteroidota</taxon>
        <taxon>Chitinophagia</taxon>
        <taxon>Chitinophagales</taxon>
        <taxon>Chitinophagaceae</taxon>
        <taxon>Panacibacter</taxon>
    </lineage>
</organism>
<dbReference type="KEGG" id="pgin:FRZ67_17340"/>
<evidence type="ECO:0000256" key="1">
    <source>
        <dbReference type="SAM" id="Phobius"/>
    </source>
</evidence>
<feature type="transmembrane region" description="Helical" evidence="1">
    <location>
        <begin position="80"/>
        <end position="97"/>
    </location>
</feature>
<dbReference type="PANTHER" id="PTHR40763">
    <property type="entry name" value="MEMBRANE PROTEIN-RELATED"/>
    <property type="match status" value="1"/>
</dbReference>
<keyword evidence="1" id="KW-1133">Transmembrane helix</keyword>
<feature type="transmembrane region" description="Helical" evidence="1">
    <location>
        <begin position="103"/>
        <end position="120"/>
    </location>
</feature>
<evidence type="ECO:0000313" key="3">
    <source>
        <dbReference type="EMBL" id="QEC68986.1"/>
    </source>
</evidence>